<keyword evidence="2" id="KW-1185">Reference proteome</keyword>
<reference evidence="1" key="1">
    <citation type="submission" date="2021-01" db="EMBL/GenBank/DDBJ databases">
        <title>Fulvivirga kasyanovii gen. nov., sp nov., a novel member of the phylum Bacteroidetes isolated from seawater in a mussel farm.</title>
        <authorList>
            <person name="Zhao L.-H."/>
            <person name="Wang Z.-J."/>
        </authorList>
    </citation>
    <scope>NUCLEOTIDE SEQUENCE</scope>
    <source>
        <strain evidence="1">2943</strain>
    </source>
</reference>
<organism evidence="1 2">
    <name type="scientific">Fulvivirga sediminis</name>
    <dbReference type="NCBI Taxonomy" id="2803949"/>
    <lineage>
        <taxon>Bacteria</taxon>
        <taxon>Pseudomonadati</taxon>
        <taxon>Bacteroidota</taxon>
        <taxon>Cytophagia</taxon>
        <taxon>Cytophagales</taxon>
        <taxon>Fulvivirgaceae</taxon>
        <taxon>Fulvivirga</taxon>
    </lineage>
</organism>
<gene>
    <name evidence="1" type="ORF">JL102_17740</name>
</gene>
<dbReference type="Proteomes" id="UP000659388">
    <property type="component" value="Unassembled WGS sequence"/>
</dbReference>
<evidence type="ECO:0000313" key="1">
    <source>
        <dbReference type="EMBL" id="MBL3657998.1"/>
    </source>
</evidence>
<comment type="caution">
    <text evidence="1">The sequence shown here is derived from an EMBL/GenBank/DDBJ whole genome shotgun (WGS) entry which is preliminary data.</text>
</comment>
<dbReference type="EMBL" id="JAESIY010000010">
    <property type="protein sequence ID" value="MBL3657998.1"/>
    <property type="molecule type" value="Genomic_DNA"/>
</dbReference>
<proteinExistence type="predicted"/>
<evidence type="ECO:0000313" key="2">
    <source>
        <dbReference type="Proteomes" id="UP000659388"/>
    </source>
</evidence>
<name>A0A937K045_9BACT</name>
<dbReference type="RefSeq" id="WP_202245791.1">
    <property type="nucleotide sequence ID" value="NZ_JAESIY010000010.1"/>
</dbReference>
<accession>A0A937K045</accession>
<dbReference type="AlphaFoldDB" id="A0A937K045"/>
<sequence>MSELPGVPEKTEEWKGMTRTVFERIARKINQEITKNIISKPSLIKEYLLFGENEFESIKFKYKIKTMDEFIHFLKMTNQQKPYIWISGKTLQGYWNNGNAKDRKLNALLSFLNISINDWDYWKSTEEESSEATKLYHDKNNNGTRFLLRKHFVGHYFRYYQKSDQSRVLIKTPFVIKEDAKHIVTIETKTIGHQYESSNMVIRDGALYIECENLEWNEKENYIFNIGFETNPKIISGVSNTLDRKGHAIAIKNLLVKQETPYDYYKCEGMEIPFDQPLNLSEEDTLVLNFIKQRSNNIITTSYIHSLEELRADTIFKQIG</sequence>
<protein>
    <submittedName>
        <fullName evidence="1">Uncharacterized protein</fullName>
    </submittedName>
</protein>